<accession>A0A2B4RIG7</accession>
<comment type="caution">
    <text evidence="3">The sequence shown here is derived from an EMBL/GenBank/DDBJ whole genome shotgun (WGS) entry which is preliminary data.</text>
</comment>
<evidence type="ECO:0000256" key="1">
    <source>
        <dbReference type="PROSITE-ProRule" id="PRU00047"/>
    </source>
</evidence>
<dbReference type="InterPro" id="IPR001878">
    <property type="entry name" value="Znf_CCHC"/>
</dbReference>
<dbReference type="PANTHER" id="PTHR47331:SF1">
    <property type="entry name" value="GAG-LIKE PROTEIN"/>
    <property type="match status" value="1"/>
</dbReference>
<dbReference type="PROSITE" id="PS50158">
    <property type="entry name" value="ZF_CCHC"/>
    <property type="match status" value="1"/>
</dbReference>
<sequence length="1185" mass="132804">MNGPEFLKLPEEQWPVQTATLHREGDIEHHHVNAIRAASPADVGNVINVRNFSSWQKLIRVRRQGPLMPVEFRKAKMSWIRDAQKDLKCRIRNEEFKTLSPFVDDKGIIRVGGRIDKALVSYKEKQPVLLPNEHRISMLITHHMHNHGHHGVATMTAKTVIFTSLKDLDIVQHNLSEDIDSLASWFRDSKLIIDLKKGKTEVMLFGTAKRLSGFDGKELNLSVNGSLVDTTTNYKYLGVYLDPTLNLDKHFHKTYKKSAGRVNLLRRIHSNTDTLSSERIYKAMIMPIFNYCGQITLAVGSDLTIHAYADDTTFKASANIDITPLELEQRLQEYMDKLGSTETFTEEQENQNTVKKTKRDVALFTEFVQTKKARSEIAEIPPAELNELLSELILSVRTKEGQDYEKASVEENQKHVVHATAAVTVFSRTDVLKMLEKVVDFGKLSTVQFVHRGLIRLTFKDPDNKASLVERGMLNINGEECSVTNSDRPHTLVYIHHYPAEVDDKILCDDFKHFGKVVFCKRQTFMGRPDLLTGSRILTMSLEKPKPAEVTIGGYPVRIWYCGIKPFCSLCKVMGHKAADCAFNGKCMRCGEAGHWASNCPSRRNDNVWGPTLPRAGVVPPAADFPPISTGNAANPLGNAPIPSNTIESDPVALNVDPVVDLSMSEMVITVPGEVQGCAQSSQKEGEAPALAFMRVIHFLLMTLSVITLNANSIRDQSKRDGLVQWLRSLPSFCVCCLYTPSRNPARDQFLDGIHPKVDSSIPLLLCGNFNTGFDRSLDRRGSAPSDSLRESTTTLRSVFYACCVLDVYQYLHPTSCGFTWTKWNGALASRIDLVRVPFLWITSVNSCSVVPCPFSDHCGVLTSVSVPDTVPPGPGLWKLNTAILNKSQYVQLVTDFWRTWQGSKTVFTSLRKWWEDGKNRLKGLTINYCKSRSSTKKRNRDSLVNLIAQLKANVDAGSVSCVAPYQSALSNLAALDREAARGAQYTDDTLLILTSENSIKACFEVYTLFQAAHGAKLNQAKSKGLWLGQWVGRTDPPVALDWSPTKLKILGVFVGPGDLEEENWCPRPGVVCGATHPHAPLVLLLCHVLFDFNSDERIATPRIFVYLLNLSKFCIWQSRNDFRFRNTRPGTVAVVANIPSCLKHHLPIFFKHFKSDRRQHLFHRQWGTHGIVASAINSYLVFSI</sequence>
<protein>
    <submittedName>
        <fullName evidence="3">Transposon TX1 uncharacterized 149 kDa protein</fullName>
    </submittedName>
</protein>
<dbReference type="AlphaFoldDB" id="A0A2B4RIG7"/>
<dbReference type="GO" id="GO:0003676">
    <property type="term" value="F:nucleic acid binding"/>
    <property type="evidence" value="ECO:0007669"/>
    <property type="project" value="InterPro"/>
</dbReference>
<keyword evidence="1" id="KW-0479">Metal-binding</keyword>
<gene>
    <name evidence="3" type="ORF">AWC38_SpisGene19585</name>
</gene>
<keyword evidence="4" id="KW-1185">Reference proteome</keyword>
<dbReference type="OrthoDB" id="5985917at2759"/>
<proteinExistence type="predicted"/>
<dbReference type="InterPro" id="IPR036875">
    <property type="entry name" value="Znf_CCHC_sf"/>
</dbReference>
<dbReference type="PANTHER" id="PTHR47331">
    <property type="entry name" value="PHD-TYPE DOMAIN-CONTAINING PROTEIN"/>
    <property type="match status" value="1"/>
</dbReference>
<dbReference type="Gene3D" id="3.60.10.10">
    <property type="entry name" value="Endonuclease/exonuclease/phosphatase"/>
    <property type="match status" value="1"/>
</dbReference>
<name>A0A2B4RIG7_STYPI</name>
<dbReference type="SMART" id="SM00343">
    <property type="entry name" value="ZnF_C2HC"/>
    <property type="match status" value="2"/>
</dbReference>
<feature type="domain" description="CCHC-type" evidence="2">
    <location>
        <begin position="586"/>
        <end position="602"/>
    </location>
</feature>
<evidence type="ECO:0000313" key="3">
    <source>
        <dbReference type="EMBL" id="PFX16157.1"/>
    </source>
</evidence>
<dbReference type="Gene3D" id="4.10.60.10">
    <property type="entry name" value="Zinc finger, CCHC-type"/>
    <property type="match status" value="1"/>
</dbReference>
<dbReference type="Proteomes" id="UP000225706">
    <property type="component" value="Unassembled WGS sequence"/>
</dbReference>
<keyword evidence="1" id="KW-0862">Zinc</keyword>
<dbReference type="SUPFAM" id="SSF57756">
    <property type="entry name" value="Retrovirus zinc finger-like domains"/>
    <property type="match status" value="1"/>
</dbReference>
<evidence type="ECO:0000313" key="4">
    <source>
        <dbReference type="Proteomes" id="UP000225706"/>
    </source>
</evidence>
<dbReference type="GO" id="GO:0008270">
    <property type="term" value="F:zinc ion binding"/>
    <property type="evidence" value="ECO:0007669"/>
    <property type="project" value="UniProtKB-KW"/>
</dbReference>
<dbReference type="InterPro" id="IPR036691">
    <property type="entry name" value="Endo/exonu/phosph_ase_sf"/>
</dbReference>
<evidence type="ECO:0000259" key="2">
    <source>
        <dbReference type="PROSITE" id="PS50158"/>
    </source>
</evidence>
<dbReference type="Pfam" id="PF00098">
    <property type="entry name" value="zf-CCHC"/>
    <property type="match status" value="1"/>
</dbReference>
<dbReference type="SUPFAM" id="SSF56219">
    <property type="entry name" value="DNase I-like"/>
    <property type="match status" value="1"/>
</dbReference>
<reference evidence="4" key="1">
    <citation type="journal article" date="2017" name="bioRxiv">
        <title>Comparative analysis of the genomes of Stylophora pistillata and Acropora digitifera provides evidence for extensive differences between species of corals.</title>
        <authorList>
            <person name="Voolstra C.R."/>
            <person name="Li Y."/>
            <person name="Liew Y.J."/>
            <person name="Baumgarten S."/>
            <person name="Zoccola D."/>
            <person name="Flot J.-F."/>
            <person name="Tambutte S."/>
            <person name="Allemand D."/>
            <person name="Aranda M."/>
        </authorList>
    </citation>
    <scope>NUCLEOTIDE SEQUENCE [LARGE SCALE GENOMIC DNA]</scope>
</reference>
<keyword evidence="1" id="KW-0863">Zinc-finger</keyword>
<organism evidence="3 4">
    <name type="scientific">Stylophora pistillata</name>
    <name type="common">Smooth cauliflower coral</name>
    <dbReference type="NCBI Taxonomy" id="50429"/>
    <lineage>
        <taxon>Eukaryota</taxon>
        <taxon>Metazoa</taxon>
        <taxon>Cnidaria</taxon>
        <taxon>Anthozoa</taxon>
        <taxon>Hexacorallia</taxon>
        <taxon>Scleractinia</taxon>
        <taxon>Astrocoeniina</taxon>
        <taxon>Pocilloporidae</taxon>
        <taxon>Stylophora</taxon>
    </lineage>
</organism>
<dbReference type="EMBL" id="LSMT01000570">
    <property type="protein sequence ID" value="PFX16157.1"/>
    <property type="molecule type" value="Genomic_DNA"/>
</dbReference>